<evidence type="ECO:0000313" key="4">
    <source>
        <dbReference type="Proteomes" id="UP000199111"/>
    </source>
</evidence>
<evidence type="ECO:0000313" key="3">
    <source>
        <dbReference type="EMBL" id="SFJ01869.1"/>
    </source>
</evidence>
<dbReference type="Pfam" id="PF14417">
    <property type="entry name" value="MEDS"/>
    <property type="match status" value="1"/>
</dbReference>
<accession>A0A1I3MY37</accession>
<evidence type="ECO:0000256" key="1">
    <source>
        <dbReference type="SAM" id="MobiDB-lite"/>
    </source>
</evidence>
<dbReference type="InterPro" id="IPR047718">
    <property type="entry name" value="RsbA-like_anti_sig"/>
</dbReference>
<dbReference type="NCBIfam" id="NF041045">
    <property type="entry name" value="RsbA_anti_sig"/>
    <property type="match status" value="1"/>
</dbReference>
<evidence type="ECO:0000259" key="2">
    <source>
        <dbReference type="Pfam" id="PF14417"/>
    </source>
</evidence>
<protein>
    <submittedName>
        <fullName evidence="3">MEDS: MEthanogen/methylotroph, DcmR Sensory domain</fullName>
    </submittedName>
</protein>
<reference evidence="4" key="1">
    <citation type="submission" date="2016-10" db="EMBL/GenBank/DDBJ databases">
        <authorList>
            <person name="Varghese N."/>
            <person name="Submissions S."/>
        </authorList>
    </citation>
    <scope>NUCLEOTIDE SEQUENCE [LARGE SCALE GENOMIC DNA]</scope>
    <source>
        <strain evidence="4">CGMCC 4.2126</strain>
    </source>
</reference>
<sequence length="345" mass="37715">MSSEVGTSNDTSPVSAFPRRAPERGRSPVTPIHQAAVYDSDQRFLAMALPFVRDGLAKGDPVMAVTTSANLELLGDALGQDGRLVDYAESGFLGRRTVERVTAFHRYWRRRGVEARGDGHVRVIAEPVWTGRAAREVRAWQRMESALNLLLSGTNVWMICPYDARVLDPEVVTAARRTHPTTSADGRTPLACSEYTDPVDFIRECDSAPVLEPPRDAAAVTAATFHALREFVTGQASLLGLSPDRASLLAVAAGKVADQLELPVTVRLWERFGAITCHLHRPGGRIANPVAGFLPPGPTDRPGDGLWVARQLCDRLDIHDDLDGCTVQLHVPSARAEELRQSRKY</sequence>
<dbReference type="Proteomes" id="UP000199111">
    <property type="component" value="Unassembled WGS sequence"/>
</dbReference>
<dbReference type="AlphaFoldDB" id="A0A1I3MY37"/>
<feature type="region of interest" description="Disordered" evidence="1">
    <location>
        <begin position="1"/>
        <end position="30"/>
    </location>
</feature>
<proteinExistence type="predicted"/>
<dbReference type="EMBL" id="FOQY01000006">
    <property type="protein sequence ID" value="SFJ01869.1"/>
    <property type="molecule type" value="Genomic_DNA"/>
</dbReference>
<feature type="domain" description="MEDS" evidence="2">
    <location>
        <begin position="33"/>
        <end position="180"/>
    </location>
</feature>
<feature type="compositionally biased region" description="Polar residues" evidence="1">
    <location>
        <begin position="1"/>
        <end position="14"/>
    </location>
</feature>
<name>A0A1I3MY37_9ACTN</name>
<keyword evidence="4" id="KW-1185">Reference proteome</keyword>
<dbReference type="InterPro" id="IPR025847">
    <property type="entry name" value="MEDS_domain"/>
</dbReference>
<gene>
    <name evidence="3" type="ORF">SAMN05216275_10648</name>
</gene>
<organism evidence="3 4">
    <name type="scientific">Streptosporangium canum</name>
    <dbReference type="NCBI Taxonomy" id="324952"/>
    <lineage>
        <taxon>Bacteria</taxon>
        <taxon>Bacillati</taxon>
        <taxon>Actinomycetota</taxon>
        <taxon>Actinomycetes</taxon>
        <taxon>Streptosporangiales</taxon>
        <taxon>Streptosporangiaceae</taxon>
        <taxon>Streptosporangium</taxon>
    </lineage>
</organism>